<dbReference type="Pfam" id="PF10761">
    <property type="entry name" value="DUF2590"/>
    <property type="match status" value="1"/>
</dbReference>
<sequence length="101" mass="11084">MATINIDLNIIDNDIALDGFAVPSQLTNSDVIAQDVKHRIIESRKLTELIGLRNKNIVAKVLTEIELIVEQDERLIPGTIKVTKQLTGEISVTAHTIEGAI</sequence>
<protein>
    <submittedName>
        <fullName evidence="1">DUF2590 family protein</fullName>
    </submittedName>
</protein>
<dbReference type="InterPro" id="IPR019697">
    <property type="entry name" value="Phage_HP1_Orf28"/>
</dbReference>
<dbReference type="EMBL" id="JBAKAW010000010">
    <property type="protein sequence ID" value="MEL0655755.1"/>
    <property type="molecule type" value="Genomic_DNA"/>
</dbReference>
<name>A0ABU9H1M3_9GAMM</name>
<evidence type="ECO:0000313" key="2">
    <source>
        <dbReference type="Proteomes" id="UP001371391"/>
    </source>
</evidence>
<accession>A0ABU9H1M3</accession>
<comment type="caution">
    <text evidence="1">The sequence shown here is derived from an EMBL/GenBank/DDBJ whole genome shotgun (WGS) entry which is preliminary data.</text>
</comment>
<organism evidence="1 2">
    <name type="scientific">Pseudoalteromonas issachenkonii</name>
    <dbReference type="NCBI Taxonomy" id="152297"/>
    <lineage>
        <taxon>Bacteria</taxon>
        <taxon>Pseudomonadati</taxon>
        <taxon>Pseudomonadota</taxon>
        <taxon>Gammaproteobacteria</taxon>
        <taxon>Alteromonadales</taxon>
        <taxon>Pseudoalteromonadaceae</taxon>
        <taxon>Pseudoalteromonas</taxon>
    </lineage>
</organism>
<keyword evidence="2" id="KW-1185">Reference proteome</keyword>
<dbReference type="RefSeq" id="WP_182701027.1">
    <property type="nucleotide sequence ID" value="NZ_JBAKAW010000010.1"/>
</dbReference>
<proteinExistence type="predicted"/>
<gene>
    <name evidence="1" type="ORF">V6257_11980</name>
</gene>
<reference evidence="1 2" key="1">
    <citation type="submission" date="2024-02" db="EMBL/GenBank/DDBJ databases">
        <title>Bacteria isolated from the canopy kelp, Nereocystis luetkeana.</title>
        <authorList>
            <person name="Pfister C.A."/>
            <person name="Younker I.T."/>
            <person name="Light S.H."/>
        </authorList>
    </citation>
    <scope>NUCLEOTIDE SEQUENCE [LARGE SCALE GENOMIC DNA]</scope>
    <source>
        <strain evidence="1 2">TI.1.03</strain>
    </source>
</reference>
<evidence type="ECO:0000313" key="1">
    <source>
        <dbReference type="EMBL" id="MEL0655755.1"/>
    </source>
</evidence>
<dbReference type="Proteomes" id="UP001371391">
    <property type="component" value="Unassembled WGS sequence"/>
</dbReference>